<comment type="catalytic activity">
    <reaction evidence="4">
        <text>a long-chain fatty acyl-CoA + 2 NADPH + 2 H(+) = a long-chain primary fatty alcohol + 2 NADP(+) + CoA</text>
        <dbReference type="Rhea" id="RHEA:52716"/>
        <dbReference type="ChEBI" id="CHEBI:15378"/>
        <dbReference type="ChEBI" id="CHEBI:57287"/>
        <dbReference type="ChEBI" id="CHEBI:57783"/>
        <dbReference type="ChEBI" id="CHEBI:58349"/>
        <dbReference type="ChEBI" id="CHEBI:77396"/>
        <dbReference type="ChEBI" id="CHEBI:83139"/>
        <dbReference type="EC" id="1.2.1.84"/>
    </reaction>
</comment>
<dbReference type="InterPro" id="IPR033640">
    <property type="entry name" value="FAR_C"/>
</dbReference>
<sequence length="619" mass="68594">MEALFLSVSSSSIVRRSNSCFLIRKHDVCRMQSAALRVRNMVHSQGGSGNNVVKSSNISYVVTERSATLEQGSKAALMESTAGSLILAPNGNVQTDVGMKDLVPYDGGSSSTALVEKHDEGIGIVKFLRGKSFLITGGTGFLGKVLIEKILRTVPDVHKIFILIKADNKEVAMERLKNEIVNAELFKFLKQTYGNSYQAFMLNKLVPVVGNVCESGLGMDEHAAESIAMEVDIIINSAANTTFDERYDVALDINTNGTNRLVKFATQCQKLKLFLHVSTAYVNGQRQGRIMERPFCIGDSIAGERAGNGIHQNSIPKLNVEDEMKMVLGVKETLQESEMCHKMKELGLERAKKFGWQDTYVFTKAMGEMMIDDLKGDIPVVIIRPSVIESTHKEPFPGWMEGNRMMDPIILHYGKGQLTGFLVDPNGVLDVVPADMVVNATLAAMAKHGIAGKPGTNIYHIASSVVNPLVFKDLARLLYEHFHSKPYIDSKGKPIDVPTMKLFSSMEALSSHLWRDTINKSGLTMLGNTNGKLSSKIQNVCRKSVEQAKYLASIYEPYTFYGGRFDNSNSQKLMECMSKDERWQFGFDVESLDWKHYISNVHIPGLRRHVMKGRGSLCG</sequence>
<dbReference type="Proteomes" id="UP000249390">
    <property type="component" value="Unassembled WGS sequence"/>
</dbReference>
<dbReference type="PANTHER" id="PTHR11011">
    <property type="entry name" value="MALE STERILITY PROTEIN 2-RELATED"/>
    <property type="match status" value="1"/>
</dbReference>
<keyword evidence="2 4" id="KW-0444">Lipid biosynthesis</keyword>
<dbReference type="GO" id="GO:0102965">
    <property type="term" value="F:alcohol-forming long-chain fatty acyl-CoA reductase activity"/>
    <property type="evidence" value="ECO:0007669"/>
    <property type="project" value="UniProtKB-EC"/>
</dbReference>
<reference evidence="7 8" key="1">
    <citation type="submission" date="2018-06" db="EMBL/GenBank/DDBJ databases">
        <title>The Genome of Cuscuta australis (Dodder) Provides Insight into the Evolution of Plant Parasitism.</title>
        <authorList>
            <person name="Liu H."/>
        </authorList>
    </citation>
    <scope>NUCLEOTIDE SEQUENCE [LARGE SCALE GENOMIC DNA]</scope>
    <source>
        <strain evidence="8">cv. Yunnan</strain>
        <tissue evidence="7">Vines</tissue>
    </source>
</reference>
<keyword evidence="4" id="KW-0521">NADP</keyword>
<dbReference type="GO" id="GO:0035336">
    <property type="term" value="P:long-chain fatty-acyl-CoA metabolic process"/>
    <property type="evidence" value="ECO:0007669"/>
    <property type="project" value="TreeGrafter"/>
</dbReference>
<feature type="domain" description="Thioester reductase (TE)" evidence="6">
    <location>
        <begin position="135"/>
        <end position="441"/>
    </location>
</feature>
<gene>
    <name evidence="7" type="ORF">DM860_001030</name>
</gene>
<dbReference type="CDD" id="cd09071">
    <property type="entry name" value="FAR_C"/>
    <property type="match status" value="1"/>
</dbReference>
<dbReference type="EC" id="1.2.1.84" evidence="4"/>
<accession>A0A328DTU5</accession>
<dbReference type="GO" id="GO:0080019">
    <property type="term" value="F:alcohol-forming very long-chain fatty acyl-CoA reductase activity"/>
    <property type="evidence" value="ECO:0007669"/>
    <property type="project" value="InterPro"/>
</dbReference>
<dbReference type="Gene3D" id="3.40.50.720">
    <property type="entry name" value="NAD(P)-binding Rossmann-like Domain"/>
    <property type="match status" value="1"/>
</dbReference>
<evidence type="ECO:0000259" key="6">
    <source>
        <dbReference type="Pfam" id="PF07993"/>
    </source>
</evidence>
<organism evidence="7 8">
    <name type="scientific">Cuscuta australis</name>
    <dbReference type="NCBI Taxonomy" id="267555"/>
    <lineage>
        <taxon>Eukaryota</taxon>
        <taxon>Viridiplantae</taxon>
        <taxon>Streptophyta</taxon>
        <taxon>Embryophyta</taxon>
        <taxon>Tracheophyta</taxon>
        <taxon>Spermatophyta</taxon>
        <taxon>Magnoliopsida</taxon>
        <taxon>eudicotyledons</taxon>
        <taxon>Gunneridae</taxon>
        <taxon>Pentapetalae</taxon>
        <taxon>asterids</taxon>
        <taxon>lamiids</taxon>
        <taxon>Solanales</taxon>
        <taxon>Convolvulaceae</taxon>
        <taxon>Cuscuteae</taxon>
        <taxon>Cuscuta</taxon>
        <taxon>Cuscuta subgen. Grammica</taxon>
        <taxon>Cuscuta sect. Cleistogrammica</taxon>
    </lineage>
</organism>
<dbReference type="Pfam" id="PF03015">
    <property type="entry name" value="Sterile"/>
    <property type="match status" value="1"/>
</dbReference>
<keyword evidence="4" id="KW-0560">Oxidoreductase</keyword>
<keyword evidence="8" id="KW-1185">Reference proteome</keyword>
<proteinExistence type="inferred from homology"/>
<evidence type="ECO:0000256" key="3">
    <source>
        <dbReference type="ARBA" id="ARBA00023098"/>
    </source>
</evidence>
<dbReference type="SUPFAM" id="SSF51735">
    <property type="entry name" value="NAD(P)-binding Rossmann-fold domains"/>
    <property type="match status" value="1"/>
</dbReference>
<dbReference type="InterPro" id="IPR036291">
    <property type="entry name" value="NAD(P)-bd_dom_sf"/>
</dbReference>
<evidence type="ECO:0000256" key="4">
    <source>
        <dbReference type="RuleBase" id="RU363097"/>
    </source>
</evidence>
<dbReference type="AlphaFoldDB" id="A0A328DTU5"/>
<evidence type="ECO:0000259" key="5">
    <source>
        <dbReference type="Pfam" id="PF03015"/>
    </source>
</evidence>
<feature type="domain" description="Fatty acyl-CoA reductase C-terminal" evidence="5">
    <location>
        <begin position="542"/>
        <end position="612"/>
    </location>
</feature>
<name>A0A328DTU5_9ASTE</name>
<dbReference type="CDD" id="cd05236">
    <property type="entry name" value="FAR-N_SDR_e"/>
    <property type="match status" value="1"/>
</dbReference>
<evidence type="ECO:0000313" key="7">
    <source>
        <dbReference type="EMBL" id="RAL48710.1"/>
    </source>
</evidence>
<dbReference type="Pfam" id="PF07993">
    <property type="entry name" value="NAD_binding_4"/>
    <property type="match status" value="1"/>
</dbReference>
<dbReference type="InterPro" id="IPR013120">
    <property type="entry name" value="FAR_NAD-bd"/>
</dbReference>
<dbReference type="GO" id="GO:0010345">
    <property type="term" value="P:suberin biosynthetic process"/>
    <property type="evidence" value="ECO:0007669"/>
    <property type="project" value="TreeGrafter"/>
</dbReference>
<evidence type="ECO:0000313" key="8">
    <source>
        <dbReference type="Proteomes" id="UP000249390"/>
    </source>
</evidence>
<evidence type="ECO:0000256" key="1">
    <source>
        <dbReference type="ARBA" id="ARBA00005928"/>
    </source>
</evidence>
<dbReference type="InterPro" id="IPR026055">
    <property type="entry name" value="FAR"/>
</dbReference>
<dbReference type="EMBL" id="NQVE01000097">
    <property type="protein sequence ID" value="RAL48710.1"/>
    <property type="molecule type" value="Genomic_DNA"/>
</dbReference>
<protein>
    <recommendedName>
        <fullName evidence="4">Fatty acyl-CoA reductase</fullName>
        <ecNumber evidence="4">1.2.1.84</ecNumber>
    </recommendedName>
</protein>
<dbReference type="PANTHER" id="PTHR11011:SF45">
    <property type="entry name" value="FATTY ACYL-COA REDUCTASE CG8306-RELATED"/>
    <property type="match status" value="1"/>
</dbReference>
<comment type="caution">
    <text evidence="7">The sequence shown here is derived from an EMBL/GenBank/DDBJ whole genome shotgun (WGS) entry which is preliminary data.</text>
</comment>
<evidence type="ECO:0000256" key="2">
    <source>
        <dbReference type="ARBA" id="ARBA00022516"/>
    </source>
</evidence>
<comment type="function">
    <text evidence="4">Catalyzes the reduction of fatty acyl-CoA to fatty alcohols.</text>
</comment>
<comment type="similarity">
    <text evidence="1 4">Belongs to the fatty acyl-CoA reductase family.</text>
</comment>
<keyword evidence="3 4" id="KW-0443">Lipid metabolism</keyword>